<dbReference type="InterPro" id="IPR051158">
    <property type="entry name" value="Metallophosphoesterase_sf"/>
</dbReference>
<sequence>MKRRIRYLILAIFMFVLFLFGYTIWDNNRIIVTEEEVLIKDLPQELEGFTILQISDLHEKEFGKNQIKLIELVNSLQYDSLVITGDLLADQNSLNYDPIYMLLEGIRNKEHALFVPGNTDPVKSFNVRKNRSEKHEFIQGLESRGIKLLDSNYSITKGGSKVYFVDFKKSLQAENNKSEIGGIEALQLARNDMSILNNLTEQDVLIGLTHYPIVDIQIDQIKANPNMKFHNFDLIMAGHYHGGQIRLPFLGALFVPEPYYKHGGLFPPSDRVKGLWEYQQTKQYVSAGLGSSKAISFLGFRLFNTPEINLISFKNRRE</sequence>
<name>A0ABT9YYR3_9BACI</name>
<dbReference type="Pfam" id="PF00149">
    <property type="entry name" value="Metallophos"/>
    <property type="match status" value="1"/>
</dbReference>
<dbReference type="Gene3D" id="3.60.21.10">
    <property type="match status" value="1"/>
</dbReference>
<keyword evidence="1" id="KW-0812">Transmembrane</keyword>
<keyword evidence="4" id="KW-1185">Reference proteome</keyword>
<evidence type="ECO:0000256" key="1">
    <source>
        <dbReference type="SAM" id="Phobius"/>
    </source>
</evidence>
<keyword evidence="1" id="KW-1133">Transmembrane helix</keyword>
<protein>
    <submittedName>
        <fullName evidence="3">MPP superfamily phosphohydrolase</fullName>
    </submittedName>
</protein>
<feature type="transmembrane region" description="Helical" evidence="1">
    <location>
        <begin position="7"/>
        <end position="25"/>
    </location>
</feature>
<dbReference type="PANTHER" id="PTHR31302">
    <property type="entry name" value="TRANSMEMBRANE PROTEIN WITH METALLOPHOSPHOESTERASE DOMAIN-RELATED"/>
    <property type="match status" value="1"/>
</dbReference>
<organism evidence="3 4">
    <name type="scientific">Metabacillus niabensis</name>
    <dbReference type="NCBI Taxonomy" id="324854"/>
    <lineage>
        <taxon>Bacteria</taxon>
        <taxon>Bacillati</taxon>
        <taxon>Bacillota</taxon>
        <taxon>Bacilli</taxon>
        <taxon>Bacillales</taxon>
        <taxon>Bacillaceae</taxon>
        <taxon>Metabacillus</taxon>
    </lineage>
</organism>
<dbReference type="PANTHER" id="PTHR31302:SF0">
    <property type="entry name" value="TRANSMEMBRANE PROTEIN WITH METALLOPHOSPHOESTERASE DOMAIN"/>
    <property type="match status" value="1"/>
</dbReference>
<keyword evidence="1" id="KW-0472">Membrane</keyword>
<proteinExistence type="predicted"/>
<evidence type="ECO:0000259" key="2">
    <source>
        <dbReference type="Pfam" id="PF00149"/>
    </source>
</evidence>
<evidence type="ECO:0000313" key="3">
    <source>
        <dbReference type="EMBL" id="MDQ0224925.1"/>
    </source>
</evidence>
<accession>A0ABT9YYR3</accession>
<dbReference type="EMBL" id="JAUSTZ010000002">
    <property type="protein sequence ID" value="MDQ0224925.1"/>
    <property type="molecule type" value="Genomic_DNA"/>
</dbReference>
<dbReference type="SUPFAM" id="SSF56300">
    <property type="entry name" value="Metallo-dependent phosphatases"/>
    <property type="match status" value="1"/>
</dbReference>
<comment type="caution">
    <text evidence="3">The sequence shown here is derived from an EMBL/GenBank/DDBJ whole genome shotgun (WGS) entry which is preliminary data.</text>
</comment>
<reference evidence="3 4" key="1">
    <citation type="submission" date="2023-07" db="EMBL/GenBank/DDBJ databases">
        <title>Genomic Encyclopedia of Type Strains, Phase IV (KMG-IV): sequencing the most valuable type-strain genomes for metagenomic binning, comparative biology and taxonomic classification.</title>
        <authorList>
            <person name="Goeker M."/>
        </authorList>
    </citation>
    <scope>NUCLEOTIDE SEQUENCE [LARGE SCALE GENOMIC DNA]</scope>
    <source>
        <strain evidence="3 4">DSM 17723</strain>
    </source>
</reference>
<dbReference type="InterPro" id="IPR004843">
    <property type="entry name" value="Calcineurin-like_PHP"/>
</dbReference>
<dbReference type="InterPro" id="IPR029052">
    <property type="entry name" value="Metallo-depent_PP-like"/>
</dbReference>
<dbReference type="RefSeq" id="WP_174881706.1">
    <property type="nucleotide sequence ID" value="NZ_CADEPK010000408.1"/>
</dbReference>
<gene>
    <name evidence="3" type="ORF">J2S02_001254</name>
</gene>
<evidence type="ECO:0000313" key="4">
    <source>
        <dbReference type="Proteomes" id="UP001232245"/>
    </source>
</evidence>
<feature type="domain" description="Calcineurin-like phosphoesterase" evidence="2">
    <location>
        <begin position="50"/>
        <end position="242"/>
    </location>
</feature>
<dbReference type="Proteomes" id="UP001232245">
    <property type="component" value="Unassembled WGS sequence"/>
</dbReference>